<evidence type="ECO:0000256" key="1">
    <source>
        <dbReference type="ARBA" id="ARBA00022801"/>
    </source>
</evidence>
<dbReference type="Gene3D" id="3.40.50.1820">
    <property type="entry name" value="alpha/beta hydrolase"/>
    <property type="match status" value="1"/>
</dbReference>
<dbReference type="InterPro" id="IPR001375">
    <property type="entry name" value="Peptidase_S9_cat"/>
</dbReference>
<proteinExistence type="predicted"/>
<feature type="signal peptide" evidence="2">
    <location>
        <begin position="1"/>
        <end position="29"/>
    </location>
</feature>
<dbReference type="InterPro" id="IPR050261">
    <property type="entry name" value="FrsA_esterase"/>
</dbReference>
<dbReference type="InterPro" id="IPR029058">
    <property type="entry name" value="AB_hydrolase_fold"/>
</dbReference>
<name>A0A916ITW8_9BURK</name>
<dbReference type="Proteomes" id="UP000672934">
    <property type="component" value="Unassembled WGS sequence"/>
</dbReference>
<feature type="domain" description="Peptidase S9 prolyl oligopeptidase catalytic" evidence="3">
    <location>
        <begin position="102"/>
        <end position="179"/>
    </location>
</feature>
<protein>
    <recommendedName>
        <fullName evidence="3">Peptidase S9 prolyl oligopeptidase catalytic domain-containing protein</fullName>
    </recommendedName>
</protein>
<dbReference type="GO" id="GO:0006508">
    <property type="term" value="P:proteolysis"/>
    <property type="evidence" value="ECO:0007669"/>
    <property type="project" value="InterPro"/>
</dbReference>
<keyword evidence="2" id="KW-0732">Signal</keyword>
<keyword evidence="5" id="KW-1185">Reference proteome</keyword>
<sequence length="301" mass="32776">MGCPAFLLRRLAVLPVLGLLLYAQTVAQAQPPRTVQTASVTRVRFSEQVVLVPKAASPFRVDLEATVFRPSGEGPFPLVVINHGKAPGKPVFQGRARFPAQTVEFLRRGYVVVLPMRQGFARSGGPYIGGSCNIEINGLQQAEDVVAALDYMVSQPYVDKDRIVVIGQSHGGLTTMAFSTISYPGVLGVVNFAGGLRNLSCPDWEDRLIETFGDYGKDARYPSLWIYGDNDSYWPAPLPDRMFNAYKANAKGAAADARMIDVGEFAGDSHRLFSAREGIPVWLPEVGTFFRSLGLPFESGS</sequence>
<feature type="chain" id="PRO_5036789813" description="Peptidase S9 prolyl oligopeptidase catalytic domain-containing protein" evidence="2">
    <location>
        <begin position="30"/>
        <end position="301"/>
    </location>
</feature>
<organism evidence="4 5">
    <name type="scientific">Cupriavidus yeoncheonensis</name>
    <dbReference type="NCBI Taxonomy" id="1462994"/>
    <lineage>
        <taxon>Bacteria</taxon>
        <taxon>Pseudomonadati</taxon>
        <taxon>Pseudomonadota</taxon>
        <taxon>Betaproteobacteria</taxon>
        <taxon>Burkholderiales</taxon>
        <taxon>Burkholderiaceae</taxon>
        <taxon>Cupriavidus</taxon>
    </lineage>
</organism>
<evidence type="ECO:0000259" key="3">
    <source>
        <dbReference type="Pfam" id="PF00326"/>
    </source>
</evidence>
<dbReference type="RefSeq" id="WP_211946898.1">
    <property type="nucleotide sequence ID" value="NZ_CAJPUY010000006.1"/>
</dbReference>
<dbReference type="Pfam" id="PF00326">
    <property type="entry name" value="Peptidase_S9"/>
    <property type="match status" value="1"/>
</dbReference>
<evidence type="ECO:0000313" key="5">
    <source>
        <dbReference type="Proteomes" id="UP000672934"/>
    </source>
</evidence>
<gene>
    <name evidence="4" type="ORF">LMG31506_01909</name>
</gene>
<dbReference type="GO" id="GO:0008236">
    <property type="term" value="F:serine-type peptidase activity"/>
    <property type="evidence" value="ECO:0007669"/>
    <property type="project" value="InterPro"/>
</dbReference>
<keyword evidence="1" id="KW-0378">Hydrolase</keyword>
<reference evidence="4" key="1">
    <citation type="submission" date="2021-03" db="EMBL/GenBank/DDBJ databases">
        <authorList>
            <person name="Peeters C."/>
        </authorList>
    </citation>
    <scope>NUCLEOTIDE SEQUENCE</scope>
    <source>
        <strain evidence="4">LMG 31506</strain>
    </source>
</reference>
<evidence type="ECO:0000256" key="2">
    <source>
        <dbReference type="SAM" id="SignalP"/>
    </source>
</evidence>
<dbReference type="SUPFAM" id="SSF53474">
    <property type="entry name" value="alpha/beta-Hydrolases"/>
    <property type="match status" value="1"/>
</dbReference>
<dbReference type="EMBL" id="CAJPUY010000006">
    <property type="protein sequence ID" value="CAG2138150.1"/>
    <property type="molecule type" value="Genomic_DNA"/>
</dbReference>
<evidence type="ECO:0000313" key="4">
    <source>
        <dbReference type="EMBL" id="CAG2138150.1"/>
    </source>
</evidence>
<accession>A0A916ITW8</accession>
<dbReference type="AlphaFoldDB" id="A0A916ITW8"/>
<dbReference type="PANTHER" id="PTHR22946:SF9">
    <property type="entry name" value="POLYKETIDE TRANSFERASE AF380"/>
    <property type="match status" value="1"/>
</dbReference>
<comment type="caution">
    <text evidence="4">The sequence shown here is derived from an EMBL/GenBank/DDBJ whole genome shotgun (WGS) entry which is preliminary data.</text>
</comment>
<dbReference type="PANTHER" id="PTHR22946">
    <property type="entry name" value="DIENELACTONE HYDROLASE DOMAIN-CONTAINING PROTEIN-RELATED"/>
    <property type="match status" value="1"/>
</dbReference>
<dbReference type="GO" id="GO:0052689">
    <property type="term" value="F:carboxylic ester hydrolase activity"/>
    <property type="evidence" value="ECO:0007669"/>
    <property type="project" value="UniProtKB-ARBA"/>
</dbReference>